<dbReference type="RefSeq" id="WP_014027314.1">
    <property type="nucleotide sequence ID" value="NC_015931.1"/>
</dbReference>
<evidence type="ECO:0000256" key="3">
    <source>
        <dbReference type="ARBA" id="ARBA00004065"/>
    </source>
</evidence>
<dbReference type="Proteomes" id="UP000001037">
    <property type="component" value="Chromosome"/>
</dbReference>
<dbReference type="GO" id="GO:0003723">
    <property type="term" value="F:RNA binding"/>
    <property type="evidence" value="ECO:0007669"/>
    <property type="project" value="UniProtKB-UniRule"/>
</dbReference>
<evidence type="ECO:0000256" key="5">
    <source>
        <dbReference type="ARBA" id="ARBA00022490"/>
    </source>
</evidence>
<dbReference type="EC" id="3.1.26.4" evidence="11"/>
<dbReference type="InParanoid" id="G0ECR7"/>
<accession>G0ECR7</accession>
<dbReference type="OrthoDB" id="33866at2157"/>
<evidence type="ECO:0000256" key="1">
    <source>
        <dbReference type="ARBA" id="ARBA00000077"/>
    </source>
</evidence>
<dbReference type="SUPFAM" id="SSF53098">
    <property type="entry name" value="Ribonuclease H-like"/>
    <property type="match status" value="1"/>
</dbReference>
<keyword evidence="5" id="KW-0963">Cytoplasm</keyword>
<dbReference type="PROSITE" id="PS51975">
    <property type="entry name" value="RNASE_H_2"/>
    <property type="match status" value="1"/>
</dbReference>
<gene>
    <name evidence="13" type="ordered locus">Pyrfu_1783</name>
</gene>
<dbReference type="GO" id="GO:0005737">
    <property type="term" value="C:cytoplasm"/>
    <property type="evidence" value="ECO:0007669"/>
    <property type="project" value="UniProtKB-SubCell"/>
</dbReference>
<evidence type="ECO:0000256" key="11">
    <source>
        <dbReference type="RuleBase" id="RU003515"/>
    </source>
</evidence>
<dbReference type="Gene3D" id="1.10.10.460">
    <property type="entry name" value="Ribonuclease hii. Domain 2"/>
    <property type="match status" value="1"/>
</dbReference>
<dbReference type="InterPro" id="IPR023160">
    <property type="entry name" value="RNase_HII_hlx-loop-hlx_cap_dom"/>
</dbReference>
<comment type="similarity">
    <text evidence="11">Belongs to the RNase HII family.</text>
</comment>
<dbReference type="CDD" id="cd07180">
    <property type="entry name" value="RNase_HII_archaea_like"/>
    <property type="match status" value="1"/>
</dbReference>
<keyword evidence="14" id="KW-1185">Reference proteome</keyword>
<comment type="cofactor">
    <cofactor evidence="2">
        <name>Mg(2+)</name>
        <dbReference type="ChEBI" id="CHEBI:18420"/>
    </cofactor>
</comment>
<dbReference type="STRING" id="694429.Pyrfu_1783"/>
<proteinExistence type="inferred from homology"/>
<dbReference type="PANTHER" id="PTHR10954:SF23">
    <property type="entry name" value="RIBONUCLEASE"/>
    <property type="match status" value="1"/>
</dbReference>
<feature type="binding site" evidence="10">
    <location>
        <position position="12"/>
    </location>
    <ligand>
        <name>a divalent metal cation</name>
        <dbReference type="ChEBI" id="CHEBI:60240"/>
    </ligand>
</feature>
<dbReference type="GO" id="GO:0043137">
    <property type="term" value="P:DNA replication, removal of RNA primer"/>
    <property type="evidence" value="ECO:0007669"/>
    <property type="project" value="TreeGrafter"/>
</dbReference>
<reference evidence="13 14" key="1">
    <citation type="journal article" date="2011" name="Stand. Genomic Sci.">
        <title>Complete genome sequence of the hyperthermophilic chemolithoautotroph Pyrolobus fumarii type strain (1A).</title>
        <authorList>
            <person name="Anderson I."/>
            <person name="Goker M."/>
            <person name="Nolan M."/>
            <person name="Lucas S."/>
            <person name="Hammon N."/>
            <person name="Deshpande S."/>
            <person name="Cheng J.F."/>
            <person name="Tapia R."/>
            <person name="Han C."/>
            <person name="Goodwin L."/>
            <person name="Pitluck S."/>
            <person name="Huntemann M."/>
            <person name="Liolios K."/>
            <person name="Ivanova N."/>
            <person name="Pagani I."/>
            <person name="Mavromatis K."/>
            <person name="Ovchinikova G."/>
            <person name="Pati A."/>
            <person name="Chen A."/>
            <person name="Palaniappan K."/>
            <person name="Land M."/>
            <person name="Hauser L."/>
            <person name="Brambilla E.M."/>
            <person name="Huber H."/>
            <person name="Yasawong M."/>
            <person name="Rohde M."/>
            <person name="Spring S."/>
            <person name="Abt B."/>
            <person name="Sikorski J."/>
            <person name="Wirth R."/>
            <person name="Detter J.C."/>
            <person name="Woyke T."/>
            <person name="Bristow J."/>
            <person name="Eisen J.A."/>
            <person name="Markowitz V."/>
            <person name="Hugenholtz P."/>
            <person name="Kyrpides N.C."/>
            <person name="Klenk H.P."/>
            <person name="Lapidus A."/>
        </authorList>
    </citation>
    <scope>NUCLEOTIDE SEQUENCE [LARGE SCALE GENOMIC DNA]</scope>
    <source>
        <strain evidence="14">DSM 11204 / 1A</strain>
    </source>
</reference>
<dbReference type="InterPro" id="IPR012337">
    <property type="entry name" value="RNaseH-like_sf"/>
</dbReference>
<dbReference type="FunCoup" id="G0ECR7">
    <property type="interactions" value="114"/>
</dbReference>
<evidence type="ECO:0000256" key="10">
    <source>
        <dbReference type="PROSITE-ProRule" id="PRU01319"/>
    </source>
</evidence>
<dbReference type="GO" id="GO:0004523">
    <property type="term" value="F:RNA-DNA hybrid ribonuclease activity"/>
    <property type="evidence" value="ECO:0007669"/>
    <property type="project" value="UniProtKB-UniRule"/>
</dbReference>
<dbReference type="GO" id="GO:0032299">
    <property type="term" value="C:ribonuclease H2 complex"/>
    <property type="evidence" value="ECO:0007669"/>
    <property type="project" value="TreeGrafter"/>
</dbReference>
<dbReference type="AlphaFoldDB" id="G0ECR7"/>
<comment type="subcellular location">
    <subcellularLocation>
        <location evidence="4">Cytoplasm</location>
    </subcellularLocation>
</comment>
<dbReference type="Pfam" id="PF01351">
    <property type="entry name" value="RNase_HII"/>
    <property type="match status" value="1"/>
</dbReference>
<evidence type="ECO:0000256" key="8">
    <source>
        <dbReference type="ARBA" id="ARBA00022759"/>
    </source>
</evidence>
<evidence type="ECO:0000256" key="9">
    <source>
        <dbReference type="ARBA" id="ARBA00022801"/>
    </source>
</evidence>
<feature type="binding site" evidence="10">
    <location>
        <position position="111"/>
    </location>
    <ligand>
        <name>a divalent metal cation</name>
        <dbReference type="ChEBI" id="CHEBI:60240"/>
    </ligand>
</feature>
<evidence type="ECO:0000256" key="7">
    <source>
        <dbReference type="ARBA" id="ARBA00022723"/>
    </source>
</evidence>
<dbReference type="HOGENOM" id="CLU_036532_0_4_2"/>
<keyword evidence="6 10" id="KW-0540">Nuclease</keyword>
<comment type="function">
    <text evidence="3 11">Endonuclease that specifically degrades the RNA of RNA-DNA hybrids.</text>
</comment>
<dbReference type="GeneID" id="11138972"/>
<keyword evidence="9 10" id="KW-0378">Hydrolase</keyword>
<evidence type="ECO:0000256" key="4">
    <source>
        <dbReference type="ARBA" id="ARBA00004496"/>
    </source>
</evidence>
<dbReference type="EMBL" id="CP002838">
    <property type="protein sequence ID" value="AEM39637.1"/>
    <property type="molecule type" value="Genomic_DNA"/>
</dbReference>
<organism evidence="13 14">
    <name type="scientific">Pyrolobus fumarii (strain DSM 11204 / 1A)</name>
    <dbReference type="NCBI Taxonomy" id="694429"/>
    <lineage>
        <taxon>Archaea</taxon>
        <taxon>Thermoproteota</taxon>
        <taxon>Thermoprotei</taxon>
        <taxon>Desulfurococcales</taxon>
        <taxon>Pyrodictiaceae</taxon>
        <taxon>Pyrolobus</taxon>
    </lineage>
</organism>
<protein>
    <recommendedName>
        <fullName evidence="11">Ribonuclease</fullName>
        <ecNumber evidence="11">3.1.26.4</ecNumber>
    </recommendedName>
</protein>
<evidence type="ECO:0000313" key="14">
    <source>
        <dbReference type="Proteomes" id="UP000001037"/>
    </source>
</evidence>
<evidence type="ECO:0000259" key="12">
    <source>
        <dbReference type="PROSITE" id="PS51975"/>
    </source>
</evidence>
<keyword evidence="7 10" id="KW-0479">Metal-binding</keyword>
<dbReference type="InterPro" id="IPR001352">
    <property type="entry name" value="RNase_HII/HIII"/>
</dbReference>
<dbReference type="PANTHER" id="PTHR10954">
    <property type="entry name" value="RIBONUCLEASE H2 SUBUNIT A"/>
    <property type="match status" value="1"/>
</dbReference>
<dbReference type="InterPro" id="IPR004649">
    <property type="entry name" value="RNase_H2_suA"/>
</dbReference>
<dbReference type="InterPro" id="IPR036397">
    <property type="entry name" value="RNaseH_sf"/>
</dbReference>
<dbReference type="GO" id="GO:0046872">
    <property type="term" value="F:metal ion binding"/>
    <property type="evidence" value="ECO:0007669"/>
    <property type="project" value="UniProtKB-KW"/>
</dbReference>
<feature type="domain" description="RNase H type-2" evidence="12">
    <location>
        <begin position="5"/>
        <end position="215"/>
    </location>
</feature>
<evidence type="ECO:0000313" key="13">
    <source>
        <dbReference type="EMBL" id="AEM39637.1"/>
    </source>
</evidence>
<dbReference type="InterPro" id="IPR024567">
    <property type="entry name" value="RNase_HII/HIII_dom"/>
</dbReference>
<feature type="binding site" evidence="10">
    <location>
        <position position="11"/>
    </location>
    <ligand>
        <name>a divalent metal cation</name>
        <dbReference type="ChEBI" id="CHEBI:60240"/>
    </ligand>
</feature>
<dbReference type="eggNOG" id="arCOG04121">
    <property type="taxonomic scope" value="Archaea"/>
</dbReference>
<dbReference type="NCBIfam" id="TIGR00729">
    <property type="entry name" value="ribonuclease HII"/>
    <property type="match status" value="1"/>
</dbReference>
<comment type="cofactor">
    <cofactor evidence="10">
        <name>Mn(2+)</name>
        <dbReference type="ChEBI" id="CHEBI:29035"/>
    </cofactor>
    <cofactor evidence="10">
        <name>Mg(2+)</name>
        <dbReference type="ChEBI" id="CHEBI:18420"/>
    </cofactor>
    <text evidence="10">Manganese or magnesium. Binds 1 divalent metal ion per monomer in the absence of substrate. May bind a second metal ion after substrate binding.</text>
</comment>
<dbReference type="Gene3D" id="3.30.420.10">
    <property type="entry name" value="Ribonuclease H-like superfamily/Ribonuclease H"/>
    <property type="match status" value="1"/>
</dbReference>
<evidence type="ECO:0000256" key="6">
    <source>
        <dbReference type="ARBA" id="ARBA00022722"/>
    </source>
</evidence>
<dbReference type="KEGG" id="pfm:Pyrfu_1783"/>
<dbReference type="GO" id="GO:0006298">
    <property type="term" value="P:mismatch repair"/>
    <property type="evidence" value="ECO:0007669"/>
    <property type="project" value="TreeGrafter"/>
</dbReference>
<comment type="catalytic activity">
    <reaction evidence="1 10 11">
        <text>Endonucleolytic cleavage to 5'-phosphomonoester.</text>
        <dbReference type="EC" id="3.1.26.4"/>
    </reaction>
</comment>
<sequence length="234" mass="26040">MKCSAIVMGVDEAGRGPIIGPMVIAGVAMCTEDVGNIRLAGVDDSKLLSRAERERLLSLIERSAVYVGRVYVHPRLIDEVNLNVIERNTIAFLVGRAMDILGESLKKVYVDAVGDPRQIIAAIRRAGFMGEVIAEPKADARYTIVGAASIIAKVYRDAVIEELRREYGVRGSGYPTDPETLAWIREAYEENPEEPPWFVRRSWGTLKRIAPRWYRSKRGASSGQKTLLDYMRGS</sequence>
<name>G0ECR7_PYRF1</name>
<evidence type="ECO:0000256" key="2">
    <source>
        <dbReference type="ARBA" id="ARBA00001946"/>
    </source>
</evidence>
<keyword evidence="8 10" id="KW-0255">Endonuclease</keyword>